<feature type="domain" description="Peptidoglycan binding-like" evidence="4">
    <location>
        <begin position="192"/>
        <end position="246"/>
    </location>
</feature>
<dbReference type="Proteomes" id="UP000192468">
    <property type="component" value="Unassembled WGS sequence"/>
</dbReference>
<dbReference type="InterPro" id="IPR036365">
    <property type="entry name" value="PGBD-like_sf"/>
</dbReference>
<dbReference type="EMBL" id="FWXH01000014">
    <property type="protein sequence ID" value="SMC26831.1"/>
    <property type="molecule type" value="Genomic_DNA"/>
</dbReference>
<dbReference type="RefSeq" id="WP_084116769.1">
    <property type="nucleotide sequence ID" value="NZ_FWXH01000014.1"/>
</dbReference>
<proteinExistence type="inferred from homology"/>
<name>A0A1W1XTG1_9CLOT</name>
<dbReference type="GO" id="GO:0016052">
    <property type="term" value="P:carbohydrate catabolic process"/>
    <property type="evidence" value="ECO:0007669"/>
    <property type="project" value="TreeGrafter"/>
</dbReference>
<dbReference type="SUPFAM" id="SSF47090">
    <property type="entry name" value="PGBD-like"/>
    <property type="match status" value="2"/>
</dbReference>
<protein>
    <submittedName>
        <fullName evidence="5">Lysozyme</fullName>
    </submittedName>
</protein>
<dbReference type="GO" id="GO:0016998">
    <property type="term" value="P:cell wall macromolecule catabolic process"/>
    <property type="evidence" value="ECO:0007669"/>
    <property type="project" value="InterPro"/>
</dbReference>
<keyword evidence="2" id="KW-0378">Hydrolase</keyword>
<gene>
    <name evidence="5" type="ORF">SAMN02745134_02963</name>
</gene>
<dbReference type="InterPro" id="IPR002053">
    <property type="entry name" value="Glyco_hydro_25"/>
</dbReference>
<evidence type="ECO:0000313" key="6">
    <source>
        <dbReference type="Proteomes" id="UP000192468"/>
    </source>
</evidence>
<evidence type="ECO:0000313" key="5">
    <source>
        <dbReference type="EMBL" id="SMC26831.1"/>
    </source>
</evidence>
<organism evidence="5 6">
    <name type="scientific">Clostridium acidisoli DSM 12555</name>
    <dbReference type="NCBI Taxonomy" id="1121291"/>
    <lineage>
        <taxon>Bacteria</taxon>
        <taxon>Bacillati</taxon>
        <taxon>Bacillota</taxon>
        <taxon>Clostridia</taxon>
        <taxon>Eubacteriales</taxon>
        <taxon>Clostridiaceae</taxon>
        <taxon>Clostridium</taxon>
    </lineage>
</organism>
<dbReference type="PANTHER" id="PTHR34135">
    <property type="entry name" value="LYSOZYME"/>
    <property type="match status" value="1"/>
</dbReference>
<dbReference type="OrthoDB" id="9800780at2"/>
<feature type="domain" description="Peptidoglycan binding-like" evidence="4">
    <location>
        <begin position="275"/>
        <end position="313"/>
    </location>
</feature>
<dbReference type="PANTHER" id="PTHR34135:SF2">
    <property type="entry name" value="LYSOZYME"/>
    <property type="match status" value="1"/>
</dbReference>
<dbReference type="InterPro" id="IPR017853">
    <property type="entry name" value="GH"/>
</dbReference>
<dbReference type="SMART" id="SM00641">
    <property type="entry name" value="Glyco_25"/>
    <property type="match status" value="1"/>
</dbReference>
<keyword evidence="3" id="KW-0326">Glycosidase</keyword>
<dbReference type="GO" id="GO:0003796">
    <property type="term" value="F:lysozyme activity"/>
    <property type="evidence" value="ECO:0007669"/>
    <property type="project" value="InterPro"/>
</dbReference>
<dbReference type="InterPro" id="IPR018077">
    <property type="entry name" value="Glyco_hydro_fam25_subgr"/>
</dbReference>
<evidence type="ECO:0000256" key="3">
    <source>
        <dbReference type="ARBA" id="ARBA00023295"/>
    </source>
</evidence>
<dbReference type="Pfam" id="PF01471">
    <property type="entry name" value="PG_binding_1"/>
    <property type="match status" value="2"/>
</dbReference>
<comment type="similarity">
    <text evidence="1">Belongs to the glycosyl hydrolase 25 family.</text>
</comment>
<sequence>MKGIDIYSETIITDWSKIKNDGVEIVYIKATEGKTYVNPRIDNQYNEAKNLGMKIGFYHFAGKNNVMEEYSHFISTISRYVQDLKPVLDYEVGIPDMNFVAQFMKQDLSLLLYTSHNVADICGLPKSKIWIAEPSSSPTSTGEYAGIQYAWTGRINGIEGNADLDLFSDLVLATNTSTAVKSECTESVQRGDPNVRIIQLQLNTLLEKGLAVDSINGPETIAAIKEFQGIMGLIQDGIWGPNTAGAVGEIYSRPVDSVLAKHYEYATRYIQYRVGAMVDGIFGNGTKIKVQNWQASRGLNSDGIVGNETWAKLFETKS</sequence>
<dbReference type="STRING" id="1121291.SAMN02745134_02963"/>
<dbReference type="InterPro" id="IPR036366">
    <property type="entry name" value="PGBDSf"/>
</dbReference>
<dbReference type="GO" id="GO:0009253">
    <property type="term" value="P:peptidoglycan catabolic process"/>
    <property type="evidence" value="ECO:0007669"/>
    <property type="project" value="InterPro"/>
</dbReference>
<keyword evidence="6" id="KW-1185">Reference proteome</keyword>
<dbReference type="Gene3D" id="3.20.20.80">
    <property type="entry name" value="Glycosidases"/>
    <property type="match status" value="1"/>
</dbReference>
<evidence type="ECO:0000259" key="4">
    <source>
        <dbReference type="Pfam" id="PF01471"/>
    </source>
</evidence>
<reference evidence="5 6" key="1">
    <citation type="submission" date="2017-04" db="EMBL/GenBank/DDBJ databases">
        <authorList>
            <person name="Afonso C.L."/>
            <person name="Miller P.J."/>
            <person name="Scott M.A."/>
            <person name="Spackman E."/>
            <person name="Goraichik I."/>
            <person name="Dimitrov K.M."/>
            <person name="Suarez D.L."/>
            <person name="Swayne D.E."/>
        </authorList>
    </citation>
    <scope>NUCLEOTIDE SEQUENCE [LARGE SCALE GENOMIC DNA]</scope>
    <source>
        <strain evidence="5 6">DSM 12555</strain>
    </source>
</reference>
<evidence type="ECO:0000256" key="2">
    <source>
        <dbReference type="ARBA" id="ARBA00022801"/>
    </source>
</evidence>
<dbReference type="Pfam" id="PF01183">
    <property type="entry name" value="Glyco_hydro_25"/>
    <property type="match status" value="1"/>
</dbReference>
<dbReference type="InterPro" id="IPR002477">
    <property type="entry name" value="Peptidoglycan-bd-like"/>
</dbReference>
<evidence type="ECO:0000256" key="1">
    <source>
        <dbReference type="ARBA" id="ARBA00010646"/>
    </source>
</evidence>
<dbReference type="SUPFAM" id="SSF51445">
    <property type="entry name" value="(Trans)glycosidases"/>
    <property type="match status" value="1"/>
</dbReference>
<dbReference type="Gene3D" id="1.10.101.10">
    <property type="entry name" value="PGBD-like superfamily/PGBD"/>
    <property type="match status" value="2"/>
</dbReference>
<dbReference type="AlphaFoldDB" id="A0A1W1XTG1"/>
<accession>A0A1W1XTG1</accession>
<dbReference type="PROSITE" id="PS51904">
    <property type="entry name" value="GLYCOSYL_HYDROL_F25_2"/>
    <property type="match status" value="1"/>
</dbReference>